<feature type="transmembrane region" description="Helical" evidence="1">
    <location>
        <begin position="64"/>
        <end position="83"/>
    </location>
</feature>
<feature type="transmembrane region" description="Helical" evidence="1">
    <location>
        <begin position="95"/>
        <end position="114"/>
    </location>
</feature>
<feature type="transmembrane region" description="Helical" evidence="1">
    <location>
        <begin position="180"/>
        <end position="200"/>
    </location>
</feature>
<dbReference type="OrthoDB" id="423020at2759"/>
<gene>
    <name evidence="2" type="ORF">SNAT2548_LOCUS4458</name>
</gene>
<keyword evidence="1" id="KW-0812">Transmembrane</keyword>
<accession>A0A812IM01</accession>
<dbReference type="EMBL" id="CAJNDS010000273">
    <property type="protein sequence ID" value="CAE7037163.1"/>
    <property type="molecule type" value="Genomic_DNA"/>
</dbReference>
<evidence type="ECO:0000256" key="1">
    <source>
        <dbReference type="SAM" id="Phobius"/>
    </source>
</evidence>
<proteinExistence type="predicted"/>
<evidence type="ECO:0008006" key="4">
    <source>
        <dbReference type="Google" id="ProtNLM"/>
    </source>
</evidence>
<dbReference type="InterPro" id="IPR010699">
    <property type="entry name" value="DUF1275"/>
</dbReference>
<dbReference type="Proteomes" id="UP000604046">
    <property type="component" value="Unassembled WGS sequence"/>
</dbReference>
<keyword evidence="1" id="KW-1133">Transmembrane helix</keyword>
<keyword evidence="1" id="KW-0472">Membrane</keyword>
<evidence type="ECO:0000313" key="3">
    <source>
        <dbReference type="Proteomes" id="UP000604046"/>
    </source>
</evidence>
<sequence length="259" mass="28715">MPSSEGWRWVKHTGLATLLAFVSGYTDVVSIVRYRAFAAMQTGNTIWLGRVIGDDLPDDWNAPFYYAAIPMCFVAGAVLHQLLEKTHFPNRGASIAAVPLASLMMVGEAVYFFTDYDWGNVLRWTVVAIAPLFGVLASACSSGRLGTHTTMVTGHVLSLSNHVTTLLLKRSLPAQDRGKAVLSLCVILGTVLGALLGSYFVHRYNVRYLLFPVPPLLYCLLWLHDHLAKPRAIIKKVRRHIKGRYQEPHSPLGAYLCFC</sequence>
<dbReference type="PANTHER" id="PTHR37314:SF4">
    <property type="entry name" value="UPF0700 TRANSMEMBRANE PROTEIN YOAK"/>
    <property type="match status" value="1"/>
</dbReference>
<organism evidence="2 3">
    <name type="scientific">Symbiodinium natans</name>
    <dbReference type="NCBI Taxonomy" id="878477"/>
    <lineage>
        <taxon>Eukaryota</taxon>
        <taxon>Sar</taxon>
        <taxon>Alveolata</taxon>
        <taxon>Dinophyceae</taxon>
        <taxon>Suessiales</taxon>
        <taxon>Symbiodiniaceae</taxon>
        <taxon>Symbiodinium</taxon>
    </lineage>
</organism>
<dbReference type="Pfam" id="PF06912">
    <property type="entry name" value="DUF1275"/>
    <property type="match status" value="1"/>
</dbReference>
<evidence type="ECO:0000313" key="2">
    <source>
        <dbReference type="EMBL" id="CAE7037163.1"/>
    </source>
</evidence>
<feature type="transmembrane region" description="Helical" evidence="1">
    <location>
        <begin position="120"/>
        <end position="141"/>
    </location>
</feature>
<reference evidence="2" key="1">
    <citation type="submission" date="2021-02" db="EMBL/GenBank/DDBJ databases">
        <authorList>
            <person name="Dougan E. K."/>
            <person name="Rhodes N."/>
            <person name="Thang M."/>
            <person name="Chan C."/>
        </authorList>
    </citation>
    <scope>NUCLEOTIDE SEQUENCE</scope>
</reference>
<comment type="caution">
    <text evidence="2">The sequence shown here is derived from an EMBL/GenBank/DDBJ whole genome shotgun (WGS) entry which is preliminary data.</text>
</comment>
<keyword evidence="3" id="KW-1185">Reference proteome</keyword>
<dbReference type="AlphaFoldDB" id="A0A812IM01"/>
<protein>
    <recommendedName>
        <fullName evidence="4">DUF1275 domain-containing protein</fullName>
    </recommendedName>
</protein>
<name>A0A812IM01_9DINO</name>
<dbReference type="PANTHER" id="PTHR37314">
    <property type="entry name" value="SLR0142 PROTEIN"/>
    <property type="match status" value="1"/>
</dbReference>